<reference evidence="2" key="1">
    <citation type="journal article" date="2019" name="Int. J. Syst. Evol. Microbiol.">
        <title>The Global Catalogue of Microorganisms (GCM) 10K type strain sequencing project: providing services to taxonomists for standard genome sequencing and annotation.</title>
        <authorList>
            <consortium name="The Broad Institute Genomics Platform"/>
            <consortium name="The Broad Institute Genome Sequencing Center for Infectious Disease"/>
            <person name="Wu L."/>
            <person name="Ma J."/>
        </authorList>
    </citation>
    <scope>NUCLEOTIDE SEQUENCE [LARGE SCALE GENOMIC DNA]</scope>
    <source>
        <strain evidence="2">JCM 16898</strain>
    </source>
</reference>
<name>A0ABP6YET7_9PSEU</name>
<organism evidence="1 2">
    <name type="scientific">Amycolatopsis ultiminotia</name>
    <dbReference type="NCBI Taxonomy" id="543629"/>
    <lineage>
        <taxon>Bacteria</taxon>
        <taxon>Bacillati</taxon>
        <taxon>Actinomycetota</taxon>
        <taxon>Actinomycetes</taxon>
        <taxon>Pseudonocardiales</taxon>
        <taxon>Pseudonocardiaceae</taxon>
        <taxon>Amycolatopsis</taxon>
    </lineage>
</organism>
<gene>
    <name evidence="1" type="ORF">GCM10022222_77690</name>
</gene>
<sequence length="130" mass="13655">MQARTGFTVVVCDQAGCCPKPGRREVLAALRAVVRTHPYGVLIRSGCLFQALRGEVSPCSHGGVHQAGPGAFVLVQRCDTALRPLGSPVVAGPLHEADDTAALCEWLKKGIDAGEPLPFHLRPVALGHDG</sequence>
<comment type="caution">
    <text evidence="1">The sequence shown here is derived from an EMBL/GenBank/DDBJ whole genome shotgun (WGS) entry which is preliminary data.</text>
</comment>
<evidence type="ECO:0000313" key="1">
    <source>
        <dbReference type="EMBL" id="GAA3581455.1"/>
    </source>
</evidence>
<evidence type="ECO:0000313" key="2">
    <source>
        <dbReference type="Proteomes" id="UP001500689"/>
    </source>
</evidence>
<proteinExistence type="predicted"/>
<dbReference type="Proteomes" id="UP001500689">
    <property type="component" value="Unassembled WGS sequence"/>
</dbReference>
<dbReference type="EMBL" id="BAAAZN010000025">
    <property type="protein sequence ID" value="GAA3581455.1"/>
    <property type="molecule type" value="Genomic_DNA"/>
</dbReference>
<protein>
    <submittedName>
        <fullName evidence="1">Uncharacterized protein</fullName>
    </submittedName>
</protein>
<keyword evidence="2" id="KW-1185">Reference proteome</keyword>
<accession>A0ABP6YET7</accession>